<proteinExistence type="predicted"/>
<dbReference type="RefSeq" id="WP_330486451.1">
    <property type="nucleotide sequence ID" value="NZ_JAZBJZ010000207.1"/>
</dbReference>
<evidence type="ECO:0000313" key="2">
    <source>
        <dbReference type="Proteomes" id="UP001333818"/>
    </source>
</evidence>
<comment type="caution">
    <text evidence="1">The sequence shown here is derived from an EMBL/GenBank/DDBJ whole genome shotgun (WGS) entry which is preliminary data.</text>
</comment>
<sequence>MLWNITGSLSTSAAVVTNSSDKVFGNQAGVVALQHPYVERVALSLSKGAKSQILLDDLG</sequence>
<evidence type="ECO:0000313" key="1">
    <source>
        <dbReference type="EMBL" id="MEE3720012.1"/>
    </source>
</evidence>
<keyword evidence="2" id="KW-1185">Reference proteome</keyword>
<dbReference type="EMBL" id="JAZBJZ010000207">
    <property type="protein sequence ID" value="MEE3720012.1"/>
    <property type="molecule type" value="Genomic_DNA"/>
</dbReference>
<dbReference type="Proteomes" id="UP001333818">
    <property type="component" value="Unassembled WGS sequence"/>
</dbReference>
<accession>A0AAW9PZU0</accession>
<dbReference type="AlphaFoldDB" id="A0AAW9PZU0"/>
<name>A0AAW9PZU0_9CYAN</name>
<gene>
    <name evidence="1" type="ORF">V2H45_25065</name>
</gene>
<organism evidence="1 2">
    <name type="scientific">Tumidithrix elongata BACA0141</name>
    <dbReference type="NCBI Taxonomy" id="2716417"/>
    <lineage>
        <taxon>Bacteria</taxon>
        <taxon>Bacillati</taxon>
        <taxon>Cyanobacteriota</taxon>
        <taxon>Cyanophyceae</taxon>
        <taxon>Pseudanabaenales</taxon>
        <taxon>Pseudanabaenaceae</taxon>
        <taxon>Tumidithrix</taxon>
        <taxon>Tumidithrix elongata</taxon>
    </lineage>
</organism>
<reference evidence="1" key="1">
    <citation type="submission" date="2024-01" db="EMBL/GenBank/DDBJ databases">
        <title>Bank of Algae and Cyanobacteria of the Azores (BACA) strain genomes.</title>
        <authorList>
            <person name="Luz R."/>
            <person name="Cordeiro R."/>
            <person name="Fonseca A."/>
            <person name="Goncalves V."/>
        </authorList>
    </citation>
    <scope>NUCLEOTIDE SEQUENCE</scope>
    <source>
        <strain evidence="1">BACA0141</strain>
    </source>
</reference>
<protein>
    <submittedName>
        <fullName evidence="1">Uncharacterized protein</fullName>
    </submittedName>
</protein>